<dbReference type="GO" id="GO:0016788">
    <property type="term" value="F:hydrolase activity, acting on ester bonds"/>
    <property type="evidence" value="ECO:0007669"/>
    <property type="project" value="InterPro"/>
</dbReference>
<dbReference type="PIRSF" id="PIRSF005902">
    <property type="entry name" value="DNase_TatD"/>
    <property type="match status" value="1"/>
</dbReference>
<dbReference type="GO" id="GO:0046872">
    <property type="term" value="F:metal ion binding"/>
    <property type="evidence" value="ECO:0007669"/>
    <property type="project" value="UniProtKB-KW"/>
</dbReference>
<sequence length="265" mass="31041">MEMWDTHVHLEQVHHLKDTVQRAINRGVTHWVLVAIGPQAYYQQSQCLKVLAPLGLRFLRSIGLHPEYPYSLNDIQEVARLLEQEPIAAIGEIGLPTYRFLTRQEFNRNWDGLYIQLGWAERKNLAVIIHAVHASTEPMLRILEEFPNLHRVVFHWLKAPKEIITEIVHRQYFVGVTPDVIWRQRDQALWSLLPPSSIVLETDSPWPHHPDKSVSEPADIAELIHYLNHTFPNQRDWAWQTTLNARRLFNQELPEHPSQVNNRAM</sequence>
<dbReference type="SUPFAM" id="SSF51556">
    <property type="entry name" value="Metallo-dependent hydrolases"/>
    <property type="match status" value="1"/>
</dbReference>
<gene>
    <name evidence="2" type="ORF">C7B47_10040</name>
</gene>
<dbReference type="PANTHER" id="PTHR46124:SF2">
    <property type="entry name" value="D-AMINOACYL-TRNA DEACYLASE"/>
    <property type="match status" value="1"/>
</dbReference>
<dbReference type="Gene3D" id="3.20.20.140">
    <property type="entry name" value="Metal-dependent hydrolases"/>
    <property type="match status" value="1"/>
</dbReference>
<keyword evidence="1" id="KW-0479">Metal-binding</keyword>
<feature type="binding site" evidence="1">
    <location>
        <position position="130"/>
    </location>
    <ligand>
        <name>a divalent metal cation</name>
        <dbReference type="ChEBI" id="CHEBI:60240"/>
        <label>2</label>
    </ligand>
</feature>
<dbReference type="Pfam" id="PF01026">
    <property type="entry name" value="TatD_DNase"/>
    <property type="match status" value="1"/>
</dbReference>
<feature type="binding site" evidence="1">
    <location>
        <position position="9"/>
    </location>
    <ligand>
        <name>a divalent metal cation</name>
        <dbReference type="ChEBI" id="CHEBI:60240"/>
        <label>1</label>
    </ligand>
</feature>
<evidence type="ECO:0000313" key="3">
    <source>
        <dbReference type="Proteomes" id="UP000242705"/>
    </source>
</evidence>
<accession>A0A2T2WX21</accession>
<evidence type="ECO:0000256" key="1">
    <source>
        <dbReference type="PIRSR" id="PIRSR005902-1"/>
    </source>
</evidence>
<dbReference type="PANTHER" id="PTHR46124">
    <property type="entry name" value="D-AMINOACYL-TRNA DEACYLASE"/>
    <property type="match status" value="1"/>
</dbReference>
<dbReference type="EMBL" id="PXYX01000019">
    <property type="protein sequence ID" value="PSR26784.1"/>
    <property type="molecule type" value="Genomic_DNA"/>
</dbReference>
<comment type="caution">
    <text evidence="2">The sequence shown here is derived from an EMBL/GenBank/DDBJ whole genome shotgun (WGS) entry which is preliminary data.</text>
</comment>
<dbReference type="Proteomes" id="UP000242705">
    <property type="component" value="Unassembled WGS sequence"/>
</dbReference>
<organism evidence="2 3">
    <name type="scientific">Sulfobacillus thermosulfidooxidans</name>
    <dbReference type="NCBI Taxonomy" id="28034"/>
    <lineage>
        <taxon>Bacteria</taxon>
        <taxon>Bacillati</taxon>
        <taxon>Bacillota</taxon>
        <taxon>Clostridia</taxon>
        <taxon>Eubacteriales</taxon>
        <taxon>Clostridiales Family XVII. Incertae Sedis</taxon>
        <taxon>Sulfobacillus</taxon>
    </lineage>
</organism>
<feature type="binding site" evidence="1">
    <location>
        <position position="92"/>
    </location>
    <ligand>
        <name>a divalent metal cation</name>
        <dbReference type="ChEBI" id="CHEBI:60240"/>
        <label>1</label>
    </ligand>
</feature>
<proteinExistence type="predicted"/>
<evidence type="ECO:0008006" key="4">
    <source>
        <dbReference type="Google" id="ProtNLM"/>
    </source>
</evidence>
<dbReference type="InterPro" id="IPR032466">
    <property type="entry name" value="Metal_Hydrolase"/>
</dbReference>
<name>A0A2T2WX21_SULTH</name>
<feature type="binding site" evidence="1">
    <location>
        <position position="7"/>
    </location>
    <ligand>
        <name>a divalent metal cation</name>
        <dbReference type="ChEBI" id="CHEBI:60240"/>
        <label>1</label>
    </ligand>
</feature>
<dbReference type="AlphaFoldDB" id="A0A2T2WX21"/>
<feature type="binding site" evidence="1">
    <location>
        <position position="203"/>
    </location>
    <ligand>
        <name>a divalent metal cation</name>
        <dbReference type="ChEBI" id="CHEBI:60240"/>
        <label>1</label>
    </ligand>
</feature>
<reference evidence="2 3" key="1">
    <citation type="journal article" date="2014" name="BMC Genomics">
        <title>Comparison of environmental and isolate Sulfobacillus genomes reveals diverse carbon, sulfur, nitrogen, and hydrogen metabolisms.</title>
        <authorList>
            <person name="Justice N.B."/>
            <person name="Norman A."/>
            <person name="Brown C.T."/>
            <person name="Singh A."/>
            <person name="Thomas B.C."/>
            <person name="Banfield J.F."/>
        </authorList>
    </citation>
    <scope>NUCLEOTIDE SEQUENCE [LARGE SCALE GENOMIC DNA]</scope>
    <source>
        <strain evidence="2">AMDSBA5</strain>
    </source>
</reference>
<feature type="binding site" evidence="1">
    <location>
        <position position="155"/>
    </location>
    <ligand>
        <name>a divalent metal cation</name>
        <dbReference type="ChEBI" id="CHEBI:60240"/>
        <label>2</label>
    </ligand>
</feature>
<dbReference type="InterPro" id="IPR001130">
    <property type="entry name" value="TatD-like"/>
</dbReference>
<protein>
    <recommendedName>
        <fullName evidence="4">TatD DNase family protein</fullName>
    </recommendedName>
</protein>
<evidence type="ECO:0000313" key="2">
    <source>
        <dbReference type="EMBL" id="PSR26784.1"/>
    </source>
</evidence>